<dbReference type="AlphaFoldDB" id="A0AAF1JYS6"/>
<proteinExistence type="predicted"/>
<organism evidence="2 3">
    <name type="scientific">Plastoroseomonas arctica</name>
    <dbReference type="NCBI Taxonomy" id="1509237"/>
    <lineage>
        <taxon>Bacteria</taxon>
        <taxon>Pseudomonadati</taxon>
        <taxon>Pseudomonadota</taxon>
        <taxon>Alphaproteobacteria</taxon>
        <taxon>Acetobacterales</taxon>
        <taxon>Acetobacteraceae</taxon>
        <taxon>Plastoroseomonas</taxon>
    </lineage>
</organism>
<dbReference type="RefSeq" id="WP_211875048.1">
    <property type="nucleotide sequence ID" value="NZ_JAAEDH010000016.1"/>
</dbReference>
<keyword evidence="1" id="KW-0732">Signal</keyword>
<comment type="caution">
    <text evidence="2">The sequence shown here is derived from an EMBL/GenBank/DDBJ whole genome shotgun (WGS) entry which is preliminary data.</text>
</comment>
<accession>A0AAF1JYS6</accession>
<feature type="chain" id="PRO_5042025618" description="Secreted protein" evidence="1">
    <location>
        <begin position="24"/>
        <end position="169"/>
    </location>
</feature>
<evidence type="ECO:0008006" key="4">
    <source>
        <dbReference type="Google" id="ProtNLM"/>
    </source>
</evidence>
<feature type="signal peptide" evidence="1">
    <location>
        <begin position="1"/>
        <end position="23"/>
    </location>
</feature>
<dbReference type="EMBL" id="JAAEDH010000016">
    <property type="protein sequence ID" value="MBR0656200.1"/>
    <property type="molecule type" value="Genomic_DNA"/>
</dbReference>
<reference evidence="2" key="2">
    <citation type="journal article" date="2021" name="Syst. Appl. Microbiol.">
        <title>Roseomonas hellenica sp. nov., isolated from roots of wild-growing Alkanna tinctoria.</title>
        <authorList>
            <person name="Rat A."/>
            <person name="Naranjo H.D."/>
            <person name="Lebbe L."/>
            <person name="Cnockaert M."/>
            <person name="Krigas N."/>
            <person name="Grigoriadou K."/>
            <person name="Maloupa E."/>
            <person name="Willems A."/>
        </authorList>
    </citation>
    <scope>NUCLEOTIDE SEQUENCE</scope>
    <source>
        <strain evidence="2">LMG 28251</strain>
    </source>
</reference>
<dbReference type="Proteomes" id="UP001196068">
    <property type="component" value="Unassembled WGS sequence"/>
</dbReference>
<evidence type="ECO:0000313" key="2">
    <source>
        <dbReference type="EMBL" id="MBR0656200.1"/>
    </source>
</evidence>
<name>A0AAF1JYS6_9PROT</name>
<evidence type="ECO:0000256" key="1">
    <source>
        <dbReference type="SAM" id="SignalP"/>
    </source>
</evidence>
<protein>
    <recommendedName>
        <fullName evidence="4">Secreted protein</fullName>
    </recommendedName>
</protein>
<keyword evidence="3" id="KW-1185">Reference proteome</keyword>
<evidence type="ECO:0000313" key="3">
    <source>
        <dbReference type="Proteomes" id="UP001196068"/>
    </source>
</evidence>
<reference evidence="2" key="1">
    <citation type="submission" date="2020-01" db="EMBL/GenBank/DDBJ databases">
        <authorList>
            <person name="Rat A."/>
        </authorList>
    </citation>
    <scope>NUCLEOTIDE SEQUENCE</scope>
    <source>
        <strain evidence="2">LMG 28251</strain>
    </source>
</reference>
<sequence>MPAAPTRFFLLAALLSCSAGAAAQDPLRIAAAQRAPLRDIDALETLCDGDLPIRTWLSRLTSRHARSPRWSSGPCVTDIQPTISDDPPAPSRGQCVQAHILPRNPTSATDRLMIELYMRSERGGRRPYAFRAVETPDGEQMRSRLEFENFWIARFPGVRLPACRQLRAP</sequence>
<gene>
    <name evidence="2" type="ORF">GXW79_14045</name>
</gene>